<keyword evidence="3" id="KW-0859">Xylose metabolism</keyword>
<dbReference type="SUPFAM" id="SSF53067">
    <property type="entry name" value="Actin-like ATPase domain"/>
    <property type="match status" value="1"/>
</dbReference>
<organism evidence="5 6">
    <name type="scientific">Lawsonibacter faecis</name>
    <dbReference type="NCBI Taxonomy" id="2763052"/>
    <lineage>
        <taxon>Bacteria</taxon>
        <taxon>Bacillati</taxon>
        <taxon>Bacillota</taxon>
        <taxon>Clostridia</taxon>
        <taxon>Eubacteriales</taxon>
        <taxon>Oscillospiraceae</taxon>
        <taxon>Lawsonibacter</taxon>
    </lineage>
</organism>
<dbReference type="InterPro" id="IPR005471">
    <property type="entry name" value="Tscrpt_reg_IclR_N"/>
</dbReference>
<dbReference type="AlphaFoldDB" id="A0A8J6JLG7"/>
<dbReference type="Gene3D" id="1.10.10.10">
    <property type="entry name" value="Winged helix-like DNA-binding domain superfamily/Winged helix DNA-binding domain"/>
    <property type="match status" value="1"/>
</dbReference>
<dbReference type="Proteomes" id="UP000607645">
    <property type="component" value="Unassembled WGS sequence"/>
</dbReference>
<sequence length="345" mass="38096">MDALTARPEVLKQANLSVIRRLLKTRGTATRAEIAEETGISSTTVRALLAEMLERGELESAGYDASSGGRKAERYRFRPDRYHGAAVCMTNVEIHGLVVDSCGEIVEISRLEAGDGDFERAVVAFLDRVTAQREIRAIGLGVPGVVDGRVYWKKRRDCDELYQIPLGELVARRYGVSVVLENDLKAVAIGFGRCYEKEFPQEEPENTNMAYLQFEEGCVSAGFISGGRIVQGSKNFAGELGLVPIGGTLLDDWVTSAADDAQYIDRIIQIVSWVCAILNPQYVALGGPDMRRECIGPIGDGLSALLPRHMQAEILYAPNMWHDYHDGMAYLTANKLFDEVQFVKE</sequence>
<dbReference type="InterPro" id="IPR043129">
    <property type="entry name" value="ATPase_NBD"/>
</dbReference>
<name>A0A8J6JLG7_9FIRM</name>
<dbReference type="EMBL" id="JACOPQ010000003">
    <property type="protein sequence ID" value="MBC5736395.1"/>
    <property type="molecule type" value="Genomic_DNA"/>
</dbReference>
<dbReference type="PANTHER" id="PTHR18964:SF149">
    <property type="entry name" value="BIFUNCTIONAL UDP-N-ACETYLGLUCOSAMINE 2-EPIMERASE_N-ACETYLMANNOSAMINE KINASE"/>
    <property type="match status" value="1"/>
</dbReference>
<evidence type="ECO:0000256" key="3">
    <source>
        <dbReference type="ARBA" id="ARBA00022629"/>
    </source>
</evidence>
<keyword evidence="3" id="KW-0119">Carbohydrate metabolism</keyword>
<dbReference type="GO" id="GO:0003677">
    <property type="term" value="F:DNA binding"/>
    <property type="evidence" value="ECO:0007669"/>
    <property type="project" value="InterPro"/>
</dbReference>
<dbReference type="GO" id="GO:0042732">
    <property type="term" value="P:D-xylose metabolic process"/>
    <property type="evidence" value="ECO:0007669"/>
    <property type="project" value="UniProtKB-KW"/>
</dbReference>
<feature type="domain" description="HTH iclR-type" evidence="4">
    <location>
        <begin position="16"/>
        <end position="59"/>
    </location>
</feature>
<keyword evidence="6" id="KW-1185">Reference proteome</keyword>
<evidence type="ECO:0000313" key="6">
    <source>
        <dbReference type="Proteomes" id="UP000607645"/>
    </source>
</evidence>
<dbReference type="Pfam" id="PF00480">
    <property type="entry name" value="ROK"/>
    <property type="match status" value="1"/>
</dbReference>
<evidence type="ECO:0000313" key="5">
    <source>
        <dbReference type="EMBL" id="MBC5736395.1"/>
    </source>
</evidence>
<dbReference type="Pfam" id="PF09339">
    <property type="entry name" value="HTH_IclR"/>
    <property type="match status" value="1"/>
</dbReference>
<protein>
    <submittedName>
        <fullName evidence="5">ROK family protein</fullName>
    </submittedName>
</protein>
<dbReference type="Gene3D" id="3.30.420.40">
    <property type="match status" value="2"/>
</dbReference>
<dbReference type="RefSeq" id="WP_186918703.1">
    <property type="nucleotide sequence ID" value="NZ_JACOPQ010000003.1"/>
</dbReference>
<comment type="similarity">
    <text evidence="2">Belongs to the ROK (NagC/XylR) family.</text>
</comment>
<accession>A0A8J6JLG7</accession>
<dbReference type="GO" id="GO:0006355">
    <property type="term" value="P:regulation of DNA-templated transcription"/>
    <property type="evidence" value="ECO:0007669"/>
    <property type="project" value="InterPro"/>
</dbReference>
<evidence type="ECO:0000259" key="4">
    <source>
        <dbReference type="Pfam" id="PF09339"/>
    </source>
</evidence>
<reference evidence="5" key="1">
    <citation type="submission" date="2020-08" db="EMBL/GenBank/DDBJ databases">
        <title>Genome public.</title>
        <authorList>
            <person name="Liu C."/>
            <person name="Sun Q."/>
        </authorList>
    </citation>
    <scope>NUCLEOTIDE SEQUENCE</scope>
    <source>
        <strain evidence="5">NSJ-52</strain>
    </source>
</reference>
<dbReference type="PANTHER" id="PTHR18964">
    <property type="entry name" value="ROK (REPRESSOR, ORF, KINASE) FAMILY"/>
    <property type="match status" value="1"/>
</dbReference>
<evidence type="ECO:0000256" key="2">
    <source>
        <dbReference type="ARBA" id="ARBA00006479"/>
    </source>
</evidence>
<gene>
    <name evidence="5" type="ORF">H8S62_05155</name>
</gene>
<comment type="function">
    <text evidence="1">Transcriptional repressor of xylose-utilizing enzymes.</text>
</comment>
<dbReference type="InterPro" id="IPR000600">
    <property type="entry name" value="ROK"/>
</dbReference>
<comment type="caution">
    <text evidence="5">The sequence shown here is derived from an EMBL/GenBank/DDBJ whole genome shotgun (WGS) entry which is preliminary data.</text>
</comment>
<dbReference type="InterPro" id="IPR036390">
    <property type="entry name" value="WH_DNA-bd_sf"/>
</dbReference>
<dbReference type="CDD" id="cd23763">
    <property type="entry name" value="ASKHA_ATPase_ROK"/>
    <property type="match status" value="1"/>
</dbReference>
<proteinExistence type="inferred from homology"/>
<dbReference type="SUPFAM" id="SSF46785">
    <property type="entry name" value="Winged helix' DNA-binding domain"/>
    <property type="match status" value="1"/>
</dbReference>
<evidence type="ECO:0000256" key="1">
    <source>
        <dbReference type="ARBA" id="ARBA00002486"/>
    </source>
</evidence>
<dbReference type="InterPro" id="IPR036388">
    <property type="entry name" value="WH-like_DNA-bd_sf"/>
</dbReference>